<organism evidence="1 2">
    <name type="scientific">Diplocarpon coronariae</name>
    <dbReference type="NCBI Taxonomy" id="2795749"/>
    <lineage>
        <taxon>Eukaryota</taxon>
        <taxon>Fungi</taxon>
        <taxon>Dikarya</taxon>
        <taxon>Ascomycota</taxon>
        <taxon>Pezizomycotina</taxon>
        <taxon>Leotiomycetes</taxon>
        <taxon>Helotiales</taxon>
        <taxon>Drepanopezizaceae</taxon>
        <taxon>Diplocarpon</taxon>
    </lineage>
</organism>
<protein>
    <submittedName>
        <fullName evidence="1">Uncharacterized protein</fullName>
    </submittedName>
</protein>
<dbReference type="AlphaFoldDB" id="A0A218ZDB0"/>
<comment type="caution">
    <text evidence="1">The sequence shown here is derived from an EMBL/GenBank/DDBJ whole genome shotgun (WGS) entry which is preliminary data.</text>
</comment>
<keyword evidence="2" id="KW-1185">Reference proteome</keyword>
<evidence type="ECO:0000313" key="2">
    <source>
        <dbReference type="Proteomes" id="UP000242519"/>
    </source>
</evidence>
<reference evidence="1 2" key="1">
    <citation type="submission" date="2017-04" db="EMBL/GenBank/DDBJ databases">
        <title>Draft genome sequence of Marssonina coronaria NL1: causal agent of apple blotch.</title>
        <authorList>
            <person name="Cheng Q."/>
        </authorList>
    </citation>
    <scope>NUCLEOTIDE SEQUENCE [LARGE SCALE GENOMIC DNA]</scope>
    <source>
        <strain evidence="1 2">NL1</strain>
    </source>
</reference>
<dbReference type="EMBL" id="MZNU01000058">
    <property type="protein sequence ID" value="OWP06061.1"/>
    <property type="molecule type" value="Genomic_DNA"/>
</dbReference>
<evidence type="ECO:0000313" key="1">
    <source>
        <dbReference type="EMBL" id="OWP06061.1"/>
    </source>
</evidence>
<sequence>MILAIVVLQRLHKFFWDQPRHTLVVHVSFTFTKRLICATAAFAALMGVAYAATEETTGSHCIHRWSYCGEDAACSLVHRGLGGNPVASHGLRHDLPLAPVIKPPHPRFLLYGGVKPTQGPSCSIYVPATKQALAPIMVALHFCTGTGPGYFRNSRRHGTSDFLFPLAHLADTLGQWSSLLGVSLAQNIPDSPQANYTKIVYGNGTELVGYEARGVVHTLPLFANVELEFFGIV</sequence>
<dbReference type="STRING" id="503106.A0A218ZDB0"/>
<dbReference type="OrthoDB" id="2425929at2759"/>
<gene>
    <name evidence="1" type="ORF">B2J93_1818</name>
</gene>
<dbReference type="InParanoid" id="A0A218ZDB0"/>
<proteinExistence type="predicted"/>
<name>A0A218ZDB0_9HELO</name>
<accession>A0A218ZDB0</accession>
<dbReference type="Proteomes" id="UP000242519">
    <property type="component" value="Unassembled WGS sequence"/>
</dbReference>